<protein>
    <submittedName>
        <fullName evidence="1">Uncharacterized protein</fullName>
    </submittedName>
</protein>
<evidence type="ECO:0000313" key="1">
    <source>
        <dbReference type="EMBL" id="RUO49418.1"/>
    </source>
</evidence>
<dbReference type="EMBL" id="PIPU01000001">
    <property type="protein sequence ID" value="RUO49418.1"/>
    <property type="molecule type" value="Genomic_DNA"/>
</dbReference>
<keyword evidence="2" id="KW-1185">Reference proteome</keyword>
<accession>A0A432XL56</accession>
<comment type="caution">
    <text evidence="1">The sequence shown here is derived from an EMBL/GenBank/DDBJ whole genome shotgun (WGS) entry which is preliminary data.</text>
</comment>
<sequence>MIRKQKSVARRFTPGRGEATVILEFKGNVQQSRRCAPPGLHRCSIRQSRRCAPPGVERRATG</sequence>
<dbReference type="AlphaFoldDB" id="A0A432XL56"/>
<organism evidence="1 2">
    <name type="scientific">Pseudidiomarina donghaiensis</name>
    <dbReference type="NCBI Taxonomy" id="519452"/>
    <lineage>
        <taxon>Bacteria</taxon>
        <taxon>Pseudomonadati</taxon>
        <taxon>Pseudomonadota</taxon>
        <taxon>Gammaproteobacteria</taxon>
        <taxon>Alteromonadales</taxon>
        <taxon>Idiomarinaceae</taxon>
        <taxon>Pseudidiomarina</taxon>
    </lineage>
</organism>
<reference evidence="2" key="1">
    <citation type="journal article" date="2018" name="Front. Microbiol.">
        <title>Genome-Based Analysis Reveals the Taxonomy and Diversity of the Family Idiomarinaceae.</title>
        <authorList>
            <person name="Liu Y."/>
            <person name="Lai Q."/>
            <person name="Shao Z."/>
        </authorList>
    </citation>
    <scope>NUCLEOTIDE SEQUENCE [LARGE SCALE GENOMIC DNA]</scope>
    <source>
        <strain evidence="2">908033</strain>
    </source>
</reference>
<gene>
    <name evidence="1" type="ORF">CWE24_02650</name>
</gene>
<name>A0A432XL56_9GAMM</name>
<dbReference type="Proteomes" id="UP000286985">
    <property type="component" value="Unassembled WGS sequence"/>
</dbReference>
<proteinExistence type="predicted"/>
<evidence type="ECO:0000313" key="2">
    <source>
        <dbReference type="Proteomes" id="UP000286985"/>
    </source>
</evidence>